<name>E8T5Z2_THEA1</name>
<dbReference type="Pfam" id="PF08241">
    <property type="entry name" value="Methyltransf_11"/>
    <property type="match status" value="1"/>
</dbReference>
<evidence type="ECO:0000259" key="1">
    <source>
        <dbReference type="Pfam" id="PF08241"/>
    </source>
</evidence>
<organism evidence="2 3">
    <name type="scientific">Thermovibrio ammonificans (strain DSM 15698 / JCM 12110 / HB-1)</name>
    <dbReference type="NCBI Taxonomy" id="648996"/>
    <lineage>
        <taxon>Bacteria</taxon>
        <taxon>Pseudomonadati</taxon>
        <taxon>Aquificota</taxon>
        <taxon>Aquificia</taxon>
        <taxon>Desulfurobacteriales</taxon>
        <taxon>Desulfurobacteriaceae</taxon>
        <taxon>Thermovibrio</taxon>
    </lineage>
</organism>
<dbReference type="CDD" id="cd02440">
    <property type="entry name" value="AdoMet_MTases"/>
    <property type="match status" value="1"/>
</dbReference>
<dbReference type="GO" id="GO:0008757">
    <property type="term" value="F:S-adenosylmethionine-dependent methyltransferase activity"/>
    <property type="evidence" value="ECO:0007669"/>
    <property type="project" value="InterPro"/>
</dbReference>
<dbReference type="HOGENOM" id="CLU_046586_2_3_0"/>
<feature type="domain" description="Methyltransferase type 11" evidence="1">
    <location>
        <begin position="44"/>
        <end position="127"/>
    </location>
</feature>
<accession>E8T5Z2</accession>
<keyword evidence="2" id="KW-0489">Methyltransferase</keyword>
<dbReference type="InterPro" id="IPR013216">
    <property type="entry name" value="Methyltransf_11"/>
</dbReference>
<evidence type="ECO:0000313" key="2">
    <source>
        <dbReference type="EMBL" id="ADU96576.1"/>
    </source>
</evidence>
<proteinExistence type="predicted"/>
<gene>
    <name evidence="2" type="ordered locus">Theam_0604</name>
</gene>
<keyword evidence="3" id="KW-1185">Reference proteome</keyword>
<dbReference type="KEGG" id="tam:Theam_0604"/>
<protein>
    <submittedName>
        <fullName evidence="2">Methyltransferase type 11</fullName>
    </submittedName>
</protein>
<dbReference type="PANTHER" id="PTHR43591">
    <property type="entry name" value="METHYLTRANSFERASE"/>
    <property type="match status" value="1"/>
</dbReference>
<dbReference type="Gene3D" id="3.40.50.150">
    <property type="entry name" value="Vaccinia Virus protein VP39"/>
    <property type="match status" value="1"/>
</dbReference>
<evidence type="ECO:0000313" key="3">
    <source>
        <dbReference type="Proteomes" id="UP000006362"/>
    </source>
</evidence>
<dbReference type="GO" id="GO:0032259">
    <property type="term" value="P:methylation"/>
    <property type="evidence" value="ECO:0007669"/>
    <property type="project" value="UniProtKB-KW"/>
</dbReference>
<dbReference type="PANTHER" id="PTHR43591:SF24">
    <property type="entry name" value="2-METHOXY-6-POLYPRENYL-1,4-BENZOQUINOL METHYLASE, MITOCHONDRIAL"/>
    <property type="match status" value="1"/>
</dbReference>
<dbReference type="EMBL" id="CP002444">
    <property type="protein sequence ID" value="ADU96576.1"/>
    <property type="molecule type" value="Genomic_DNA"/>
</dbReference>
<keyword evidence="2" id="KW-0808">Transferase</keyword>
<dbReference type="SUPFAM" id="SSF53335">
    <property type="entry name" value="S-adenosyl-L-methionine-dependent methyltransferases"/>
    <property type="match status" value="1"/>
</dbReference>
<dbReference type="AlphaFoldDB" id="E8T5Z2"/>
<dbReference type="RefSeq" id="WP_013537362.1">
    <property type="nucleotide sequence ID" value="NC_014926.1"/>
</dbReference>
<dbReference type="STRING" id="648996.Theam_0604"/>
<dbReference type="InterPro" id="IPR029063">
    <property type="entry name" value="SAM-dependent_MTases_sf"/>
</dbReference>
<dbReference type="OrthoDB" id="9772751at2"/>
<reference evidence="2" key="1">
    <citation type="submission" date="2011-01" db="EMBL/GenBank/DDBJ databases">
        <title>Complete sequence of chromosome of Thermovibrio ammonificans HB-1.</title>
        <authorList>
            <consortium name="US DOE Joint Genome Institute"/>
            <person name="Lucas S."/>
            <person name="Copeland A."/>
            <person name="Lapidus A."/>
            <person name="Cheng J.-F."/>
            <person name="Goodwin L."/>
            <person name="Pitluck S."/>
            <person name="Davenport K."/>
            <person name="Detter J.C."/>
            <person name="Han C."/>
            <person name="Tapia R."/>
            <person name="Land M."/>
            <person name="Hauser L."/>
            <person name="Kyrpides N."/>
            <person name="Ivanova N."/>
            <person name="Ovchinnikova G."/>
            <person name="Vetriani C."/>
            <person name="Woyke T."/>
        </authorList>
    </citation>
    <scope>NUCLEOTIDE SEQUENCE [LARGE SCALE GENOMIC DNA]</scope>
    <source>
        <strain evidence="2">HB-1</strain>
    </source>
</reference>
<dbReference type="Proteomes" id="UP000006362">
    <property type="component" value="Chromosome"/>
</dbReference>
<sequence>MKEQIRKNFSRAADRYELHAALQQAAGREILKRLRLFPHPYPLLDVGAGTGWLLKGKGVVSLDIALGMCRTCKSRGNRAVCADAEEMPFKERSFRTVVSNFALQWTDLEKSLRECSRVLEPGGALIVTVPVEGSLRTLFECWEAAGGGKLFKFPEEKELMELIRKEFKPVEFSRLYLKKRFNCAKEALKAVNAIGAKSPLAKPNRATLLKFRELFEKTPLIEYRVLAITAVKD</sequence>
<dbReference type="eggNOG" id="COG2226">
    <property type="taxonomic scope" value="Bacteria"/>
</dbReference>